<dbReference type="Proteomes" id="UP000015104">
    <property type="component" value="Unassembled WGS sequence"/>
</dbReference>
<protein>
    <submittedName>
        <fullName evidence="1">Uncharacterized protein</fullName>
    </submittedName>
</protein>
<reference evidence="1" key="2">
    <citation type="submission" date="2015-06" db="UniProtKB">
        <authorList>
            <consortium name="EnsemblMetazoa"/>
        </authorList>
    </citation>
    <scope>IDENTIFICATION</scope>
</reference>
<dbReference type="HOGENOM" id="CLU_199954_0_0_1"/>
<dbReference type="InterPro" id="IPR027854">
    <property type="entry name" value="STMP1"/>
</dbReference>
<dbReference type="AlphaFoldDB" id="T1JVN7"/>
<dbReference type="EMBL" id="CAEY01001194">
    <property type="status" value="NOT_ANNOTATED_CDS"/>
    <property type="molecule type" value="Genomic_DNA"/>
</dbReference>
<name>T1JVN7_TETUR</name>
<evidence type="ECO:0000313" key="1">
    <source>
        <dbReference type="EnsemblMetazoa" id="tetur02g05260.1"/>
    </source>
</evidence>
<dbReference type="EnsemblMetazoa" id="tetur426g00010.1">
    <property type="protein sequence ID" value="tetur426g00010.1"/>
    <property type="gene ID" value="tetur426g00010"/>
</dbReference>
<reference evidence="2" key="1">
    <citation type="submission" date="2011-08" db="EMBL/GenBank/DDBJ databases">
        <authorList>
            <person name="Rombauts S."/>
        </authorList>
    </citation>
    <scope>NUCLEOTIDE SEQUENCE</scope>
    <source>
        <strain evidence="2">London</strain>
    </source>
</reference>
<evidence type="ECO:0000313" key="2">
    <source>
        <dbReference type="Proteomes" id="UP000015104"/>
    </source>
</evidence>
<dbReference type="Pfam" id="PF15054">
    <property type="entry name" value="DUF4535"/>
    <property type="match status" value="1"/>
</dbReference>
<organism evidence="1 2">
    <name type="scientific">Tetranychus urticae</name>
    <name type="common">Two-spotted spider mite</name>
    <dbReference type="NCBI Taxonomy" id="32264"/>
    <lineage>
        <taxon>Eukaryota</taxon>
        <taxon>Metazoa</taxon>
        <taxon>Ecdysozoa</taxon>
        <taxon>Arthropoda</taxon>
        <taxon>Chelicerata</taxon>
        <taxon>Arachnida</taxon>
        <taxon>Acari</taxon>
        <taxon>Acariformes</taxon>
        <taxon>Trombidiformes</taxon>
        <taxon>Prostigmata</taxon>
        <taxon>Eleutherengona</taxon>
        <taxon>Raphignathae</taxon>
        <taxon>Tetranychoidea</taxon>
        <taxon>Tetranychidae</taxon>
        <taxon>Tetranychus</taxon>
    </lineage>
</organism>
<sequence length="50" mass="6100">MIGRLFFGFVTGTYFGVYLDQNYSIPKVDEPRELWSKIQEFMEQYRKKKD</sequence>
<dbReference type="EMBL" id="CAEY01000795">
    <property type="status" value="NOT_ANNOTATED_CDS"/>
    <property type="molecule type" value="Genomic_DNA"/>
</dbReference>
<keyword evidence="2" id="KW-1185">Reference proteome</keyword>
<accession>T1JVN7</accession>
<proteinExistence type="predicted"/>
<dbReference type="EnsemblMetazoa" id="tetur02g05260.1">
    <property type="protein sequence ID" value="tetur02g05260.1"/>
    <property type="gene ID" value="tetur02g05260"/>
</dbReference>